<dbReference type="EMBL" id="JAGTJR010000077">
    <property type="protein sequence ID" value="KAH7015955.1"/>
    <property type="molecule type" value="Genomic_DNA"/>
</dbReference>
<proteinExistence type="predicted"/>
<evidence type="ECO:0000313" key="2">
    <source>
        <dbReference type="Proteomes" id="UP000774617"/>
    </source>
</evidence>
<accession>A0ABQ8FTW4</accession>
<protein>
    <recommendedName>
        <fullName evidence="3">Peptidase metallopeptidase domain-containing protein</fullName>
    </recommendedName>
</protein>
<sequence>MFSRHSVSNDASQKRQLARSLAARIGEDRMKTVGTLDDLKREYGRLKLSDDMSVADSKYDCVTQVSMPEPLRHHEHHQKDEPAPEEVWMGPWGEIPRWKRGSTINYTAYLRGYLHPSHAYYAAHQLVQAAERWNKMDIGIQFKWVDKLDDAAFALAYGADGGSTLCKGFFPNSRDLNTLFVYQRAFKAGFVNNMENMFLHELGHILGLRHEFANQLNDRMPWGSSNPYSVMSYSFPQQIQDSDVKDTKAFYDFSNDRLGPYRIVDITPEN</sequence>
<dbReference type="Proteomes" id="UP000774617">
    <property type="component" value="Unassembled WGS sequence"/>
</dbReference>
<organism evidence="1 2">
    <name type="scientific">Macrophomina phaseolina</name>
    <dbReference type="NCBI Taxonomy" id="35725"/>
    <lineage>
        <taxon>Eukaryota</taxon>
        <taxon>Fungi</taxon>
        <taxon>Dikarya</taxon>
        <taxon>Ascomycota</taxon>
        <taxon>Pezizomycotina</taxon>
        <taxon>Dothideomycetes</taxon>
        <taxon>Dothideomycetes incertae sedis</taxon>
        <taxon>Botryosphaeriales</taxon>
        <taxon>Botryosphaeriaceae</taxon>
        <taxon>Macrophomina</taxon>
    </lineage>
</organism>
<evidence type="ECO:0000313" key="1">
    <source>
        <dbReference type="EMBL" id="KAH7015955.1"/>
    </source>
</evidence>
<keyword evidence="2" id="KW-1185">Reference proteome</keyword>
<gene>
    <name evidence="1" type="ORF">B0J12DRAFT_689128</name>
</gene>
<name>A0ABQ8FTW4_9PEZI</name>
<dbReference type="InterPro" id="IPR024079">
    <property type="entry name" value="MetalloPept_cat_dom_sf"/>
</dbReference>
<dbReference type="SUPFAM" id="SSF55486">
    <property type="entry name" value="Metalloproteases ('zincins'), catalytic domain"/>
    <property type="match status" value="1"/>
</dbReference>
<dbReference type="Gene3D" id="3.40.390.10">
    <property type="entry name" value="Collagenase (Catalytic Domain)"/>
    <property type="match status" value="1"/>
</dbReference>
<comment type="caution">
    <text evidence="1">The sequence shown here is derived from an EMBL/GenBank/DDBJ whole genome shotgun (WGS) entry which is preliminary data.</text>
</comment>
<evidence type="ECO:0008006" key="3">
    <source>
        <dbReference type="Google" id="ProtNLM"/>
    </source>
</evidence>
<reference evidence="1 2" key="1">
    <citation type="journal article" date="2021" name="Nat. Commun.">
        <title>Genetic determinants of endophytism in the Arabidopsis root mycobiome.</title>
        <authorList>
            <person name="Mesny F."/>
            <person name="Miyauchi S."/>
            <person name="Thiergart T."/>
            <person name="Pickel B."/>
            <person name="Atanasova L."/>
            <person name="Karlsson M."/>
            <person name="Huettel B."/>
            <person name="Barry K.W."/>
            <person name="Haridas S."/>
            <person name="Chen C."/>
            <person name="Bauer D."/>
            <person name="Andreopoulos W."/>
            <person name="Pangilinan J."/>
            <person name="LaButti K."/>
            <person name="Riley R."/>
            <person name="Lipzen A."/>
            <person name="Clum A."/>
            <person name="Drula E."/>
            <person name="Henrissat B."/>
            <person name="Kohler A."/>
            <person name="Grigoriev I.V."/>
            <person name="Martin F.M."/>
            <person name="Hacquard S."/>
        </authorList>
    </citation>
    <scope>NUCLEOTIDE SEQUENCE [LARGE SCALE GENOMIC DNA]</scope>
    <source>
        <strain evidence="1 2">MPI-SDFR-AT-0080</strain>
    </source>
</reference>